<protein>
    <submittedName>
        <fullName evidence="1">Uncharacterized protein</fullName>
    </submittedName>
</protein>
<accession>X1AGZ0</accession>
<dbReference type="EMBL" id="BART01009856">
    <property type="protein sequence ID" value="GAG81860.1"/>
    <property type="molecule type" value="Genomic_DNA"/>
</dbReference>
<organism evidence="1">
    <name type="scientific">marine sediment metagenome</name>
    <dbReference type="NCBI Taxonomy" id="412755"/>
    <lineage>
        <taxon>unclassified sequences</taxon>
        <taxon>metagenomes</taxon>
        <taxon>ecological metagenomes</taxon>
    </lineage>
</organism>
<proteinExistence type="predicted"/>
<feature type="non-terminal residue" evidence="1">
    <location>
        <position position="1"/>
    </location>
</feature>
<sequence>FWQIKLTNYVIELPFRPIIDFRLYNYDGTWKNEPDTEKTYLPIEVKIGDIPAIDRTNYFEKHQSLHPYNEIGQYEFYLEKNKIYFNAQIASADVTISFRYIGKIVNLLIEYNTNVMHVSSYTPVIQDYILNLGIINV</sequence>
<gene>
    <name evidence="1" type="ORF">S01H4_21696</name>
</gene>
<name>X1AGZ0_9ZZZZ</name>
<dbReference type="AlphaFoldDB" id="X1AGZ0"/>
<reference evidence="1" key="1">
    <citation type="journal article" date="2014" name="Front. Microbiol.">
        <title>High frequency of phylogenetically diverse reductive dehalogenase-homologous genes in deep subseafloor sedimentary metagenomes.</title>
        <authorList>
            <person name="Kawai M."/>
            <person name="Futagami T."/>
            <person name="Toyoda A."/>
            <person name="Takaki Y."/>
            <person name="Nishi S."/>
            <person name="Hori S."/>
            <person name="Arai W."/>
            <person name="Tsubouchi T."/>
            <person name="Morono Y."/>
            <person name="Uchiyama I."/>
            <person name="Ito T."/>
            <person name="Fujiyama A."/>
            <person name="Inagaki F."/>
            <person name="Takami H."/>
        </authorList>
    </citation>
    <scope>NUCLEOTIDE SEQUENCE</scope>
    <source>
        <strain evidence="1">Expedition CK06-06</strain>
    </source>
</reference>
<evidence type="ECO:0000313" key="1">
    <source>
        <dbReference type="EMBL" id="GAG81860.1"/>
    </source>
</evidence>
<comment type="caution">
    <text evidence="1">The sequence shown here is derived from an EMBL/GenBank/DDBJ whole genome shotgun (WGS) entry which is preliminary data.</text>
</comment>